<keyword evidence="5" id="KW-0812">Transmembrane</keyword>
<dbReference type="SMART" id="SM00369">
    <property type="entry name" value="LRR_TYP"/>
    <property type="match status" value="5"/>
</dbReference>
<feature type="compositionally biased region" description="Polar residues" evidence="4">
    <location>
        <begin position="340"/>
        <end position="361"/>
    </location>
</feature>
<dbReference type="SMART" id="SM00082">
    <property type="entry name" value="LRRCT"/>
    <property type="match status" value="1"/>
</dbReference>
<feature type="chain" id="PRO_5025595263" evidence="6">
    <location>
        <begin position="17"/>
        <end position="619"/>
    </location>
</feature>
<feature type="compositionally biased region" description="Low complexity" evidence="4">
    <location>
        <begin position="362"/>
        <end position="374"/>
    </location>
</feature>
<dbReference type="FunCoup" id="A0A671FN51">
    <property type="interactions" value="28"/>
</dbReference>
<dbReference type="GeneTree" id="ENSGT00940000163073"/>
<keyword evidence="5" id="KW-0472">Membrane</keyword>
<dbReference type="InterPro" id="IPR000483">
    <property type="entry name" value="Cys-rich_flank_reg_C"/>
</dbReference>
<dbReference type="InterPro" id="IPR001611">
    <property type="entry name" value="Leu-rich_rpt"/>
</dbReference>
<keyword evidence="5" id="KW-1133">Transmembrane helix</keyword>
<feature type="domain" description="LRRNT" evidence="7">
    <location>
        <begin position="19"/>
        <end position="51"/>
    </location>
</feature>
<evidence type="ECO:0000256" key="4">
    <source>
        <dbReference type="SAM" id="MobiDB-lite"/>
    </source>
</evidence>
<reference evidence="9 10" key="1">
    <citation type="journal article" date="2015" name="Annu Rev Anim Biosci">
        <title>The Genome 10K Project: a way forward.</title>
        <authorList>
            <person name="Koepfli K.P."/>
            <person name="Paten B."/>
            <person name="O'Brien S.J."/>
            <person name="Koepfli K.P."/>
            <person name="Paten B."/>
            <person name="Antunes A."/>
            <person name="Belov K."/>
            <person name="Bustamante C."/>
            <person name="Castoe T.A."/>
            <person name="Clawson H."/>
            <person name="Crawford A.J."/>
            <person name="Diekhans M."/>
            <person name="Distel D."/>
            <person name="Durbin R."/>
            <person name="Earl D."/>
            <person name="Fujita M.K."/>
            <person name="Gamble T."/>
            <person name="Georges A."/>
            <person name="Gemmell N."/>
            <person name="Gilbert M.T."/>
            <person name="Graves J.M."/>
            <person name="Green R.E."/>
            <person name="Hickey G."/>
            <person name="Jarvis E.D."/>
            <person name="Johnson W."/>
            <person name="Komissarov A."/>
            <person name="Korf I."/>
            <person name="Kuhn R."/>
            <person name="Larkin D.M."/>
            <person name="Lewin H."/>
            <person name="Lopez J.V."/>
            <person name="Ma J."/>
            <person name="Marques-Bonet T."/>
            <person name="Miller W."/>
            <person name="Murphy R."/>
            <person name="Pevzner P."/>
            <person name="Shapiro B."/>
            <person name="Steiner C."/>
            <person name="Tamazian G."/>
            <person name="Venkatesh B."/>
            <person name="Wang J."/>
            <person name="Wayne R."/>
            <person name="Wiley E."/>
            <person name="Yang H."/>
            <person name="Zhang G."/>
            <person name="Haussler D."/>
            <person name="Ryder O."/>
            <person name="O'Brien S.J."/>
        </authorList>
    </citation>
    <scope>NUCLEOTIDE SEQUENCE</scope>
</reference>
<evidence type="ECO:0000256" key="5">
    <source>
        <dbReference type="SAM" id="Phobius"/>
    </source>
</evidence>
<dbReference type="SMART" id="SM00364">
    <property type="entry name" value="LRR_BAC"/>
    <property type="match status" value="4"/>
</dbReference>
<dbReference type="GO" id="GO:1990779">
    <property type="term" value="C:glycoprotein Ib-IX-V complex"/>
    <property type="evidence" value="ECO:0007669"/>
    <property type="project" value="Ensembl"/>
</dbReference>
<gene>
    <name evidence="9" type="primary">GP1BA</name>
</gene>
<dbReference type="GO" id="GO:0000902">
    <property type="term" value="P:cell morphogenesis"/>
    <property type="evidence" value="ECO:0007669"/>
    <property type="project" value="Ensembl"/>
</dbReference>
<organism evidence="9 10">
    <name type="scientific">Rhinolophus ferrumequinum</name>
    <name type="common">Greater horseshoe bat</name>
    <dbReference type="NCBI Taxonomy" id="59479"/>
    <lineage>
        <taxon>Eukaryota</taxon>
        <taxon>Metazoa</taxon>
        <taxon>Chordata</taxon>
        <taxon>Craniata</taxon>
        <taxon>Vertebrata</taxon>
        <taxon>Euteleostomi</taxon>
        <taxon>Mammalia</taxon>
        <taxon>Eutheria</taxon>
        <taxon>Laurasiatheria</taxon>
        <taxon>Chiroptera</taxon>
        <taxon>Yinpterochiroptera</taxon>
        <taxon>Rhinolophoidea</taxon>
        <taxon>Rhinolophidae</taxon>
        <taxon>Rhinolophinae</taxon>
        <taxon>Rhinolophus</taxon>
    </lineage>
</organism>
<feature type="region of interest" description="Disordered" evidence="4">
    <location>
        <begin position="320"/>
        <end position="440"/>
    </location>
</feature>
<dbReference type="SMART" id="SM00013">
    <property type="entry name" value="LRRNT"/>
    <property type="match status" value="1"/>
</dbReference>
<dbReference type="InParanoid" id="A0A671FN51"/>
<dbReference type="InterPro" id="IPR000372">
    <property type="entry name" value="LRRNT"/>
</dbReference>
<dbReference type="Ensembl" id="ENSRFET00010026004.1">
    <property type="protein sequence ID" value="ENSRFEP00010023908.1"/>
    <property type="gene ID" value="ENSRFEG00010015942.1"/>
</dbReference>
<reference evidence="10" key="3">
    <citation type="submission" date="2018-12" db="EMBL/GenBank/DDBJ databases">
        <title>G10K-VGP greater horseshoe bat female genome, primary haplotype.</title>
        <authorList>
            <person name="Teeling E."/>
            <person name="Myers G."/>
            <person name="Vernes S."/>
            <person name="Pippel M."/>
            <person name="Winkler S."/>
            <person name="Fedrigo O."/>
            <person name="Rhie A."/>
            <person name="Koren S."/>
            <person name="Phillippy A."/>
            <person name="Lewin H."/>
            <person name="Damas J."/>
            <person name="Howe K."/>
            <person name="Mountcastle J."/>
            <person name="Jarvis E.D."/>
        </authorList>
    </citation>
    <scope>NUCLEOTIDE SEQUENCE [LARGE SCALE GENOMIC DNA]</scope>
</reference>
<feature type="domain" description="LRRCT" evidence="8">
    <location>
        <begin position="221"/>
        <end position="281"/>
    </location>
</feature>
<reference evidence="9 10" key="2">
    <citation type="journal article" date="2018" name="Annu Rev Anim Biosci">
        <title>Bat Biology, Genomes, and the Bat1K Project: To Generate Chromosome-Level Genomes for All Living Bat Species.</title>
        <authorList>
            <person name="Teeling E.C."/>
            <person name="Vernes S.C."/>
            <person name="Davalos L.M."/>
            <person name="Ray D.A."/>
            <person name="Gilbert M.T.P."/>
            <person name="Myers E."/>
        </authorList>
    </citation>
    <scope>NUCLEOTIDE SEQUENCE</scope>
</reference>
<dbReference type="GO" id="GO:0035855">
    <property type="term" value="P:megakaryocyte development"/>
    <property type="evidence" value="ECO:0007669"/>
    <property type="project" value="Ensembl"/>
</dbReference>
<dbReference type="GO" id="GO:0009897">
    <property type="term" value="C:external side of plasma membrane"/>
    <property type="evidence" value="ECO:0007669"/>
    <property type="project" value="Ensembl"/>
</dbReference>
<dbReference type="PROSITE" id="PS51450">
    <property type="entry name" value="LRR"/>
    <property type="match status" value="1"/>
</dbReference>
<evidence type="ECO:0000256" key="6">
    <source>
        <dbReference type="SAM" id="SignalP"/>
    </source>
</evidence>
<evidence type="ECO:0000256" key="1">
    <source>
        <dbReference type="ARBA" id="ARBA00022614"/>
    </source>
</evidence>
<evidence type="ECO:0000313" key="10">
    <source>
        <dbReference type="Proteomes" id="UP000472240"/>
    </source>
</evidence>
<dbReference type="AlphaFoldDB" id="A0A671FN51"/>
<feature type="transmembrane region" description="Helical" evidence="5">
    <location>
        <begin position="498"/>
        <end position="522"/>
    </location>
</feature>
<dbReference type="PANTHER" id="PTHR24369:SF157">
    <property type="entry name" value="LRRCT DOMAIN-CONTAINING PROTEIN"/>
    <property type="match status" value="1"/>
</dbReference>
<feature type="compositionally biased region" description="Low complexity" evidence="4">
    <location>
        <begin position="382"/>
        <end position="440"/>
    </location>
</feature>
<dbReference type="GO" id="GO:0042730">
    <property type="term" value="P:fibrinolysis"/>
    <property type="evidence" value="ECO:0007669"/>
    <property type="project" value="Ensembl"/>
</dbReference>
<sequence>MPLLLLLLLLPSPSYPHSICEVSKVASQVEVNCDNRGLKALPPDLPADTTILRLGENPLGTFSTAFLLSLTRLTQLYVGESQLTKLQADGKLPLLETLEIPHNKLKRLPLLGRALPALTTLDVSFNELNSLSPDTLDGLSQLHELYLQGNKLQTLPPRLLAPTPQLKKLNLAANKLKELPLELLHGLEELDTLYLQSNWLRTIPKGFFGNHLLPYVFLHGNPWFCDCSLLYFSHWLKENEKNVYLWEKNMDVKVTTPNVASVLCINIPKTPVFAYSGEGCHPLGGEDDTISYDYEEEDQPGDTAPAMRAVVSFSSSTKAHATHYPHATSPDSQMPYLPPTQESTKKQTIFPTTTESITFSKTPRPTIEPTRSPTTPEPTTPEPTTTPTKPTTTPTTPEPTTAPTTAEPTTAEPTTALTIPEPTTTPTTPEPTTTPTTSEPTIFLTTTEPTLLPTTLESTTIITEFADLLKVRGVALGKVDSSRNDPFLSPDSCCLLPLGFYILGLLWLLFASIVLILLLTWVGHVKPQALDSGQSVALATTMHTTHLELQRGRQVTVPRAWLLFLRGSLPAFRSSLFLWVRPNGRVRPLVAGRRPSALSLDRGQDLLGAVGIRYSGHSL</sequence>
<evidence type="ECO:0000313" key="9">
    <source>
        <dbReference type="Ensembl" id="ENSRFEP00010023908.1"/>
    </source>
</evidence>
<dbReference type="SUPFAM" id="SSF52058">
    <property type="entry name" value="L domain-like"/>
    <property type="match status" value="1"/>
</dbReference>
<evidence type="ECO:0000259" key="7">
    <source>
        <dbReference type="SMART" id="SM00013"/>
    </source>
</evidence>
<reference evidence="9" key="4">
    <citation type="submission" date="2025-08" db="UniProtKB">
        <authorList>
            <consortium name="Ensembl"/>
        </authorList>
    </citation>
    <scope>IDENTIFICATION</scope>
</reference>
<proteinExistence type="predicted"/>
<dbReference type="Pfam" id="PF01462">
    <property type="entry name" value="LRRNT"/>
    <property type="match status" value="1"/>
</dbReference>
<dbReference type="PANTHER" id="PTHR24369">
    <property type="entry name" value="ANTIGEN BSP, PUTATIVE-RELATED"/>
    <property type="match status" value="1"/>
</dbReference>
<dbReference type="GO" id="GO:0010572">
    <property type="term" value="P:positive regulation of platelet activation"/>
    <property type="evidence" value="ECO:0007669"/>
    <property type="project" value="Ensembl"/>
</dbReference>
<protein>
    <submittedName>
        <fullName evidence="9">Glycoprotein Ib platelet subunit alpha</fullName>
    </submittedName>
</protein>
<dbReference type="OMA" id="NPDFCCL"/>
<dbReference type="GO" id="GO:0007155">
    <property type="term" value="P:cell adhesion"/>
    <property type="evidence" value="ECO:0007669"/>
    <property type="project" value="Ensembl"/>
</dbReference>
<evidence type="ECO:0000259" key="8">
    <source>
        <dbReference type="SMART" id="SM00082"/>
    </source>
</evidence>
<reference evidence="9" key="5">
    <citation type="submission" date="2025-09" db="UniProtKB">
        <authorList>
            <consortium name="Ensembl"/>
        </authorList>
    </citation>
    <scope>IDENTIFICATION</scope>
</reference>
<keyword evidence="2 6" id="KW-0732">Signal</keyword>
<keyword evidence="3" id="KW-0677">Repeat</keyword>
<dbReference type="InterPro" id="IPR003591">
    <property type="entry name" value="Leu-rich_rpt_typical-subtyp"/>
</dbReference>
<dbReference type="Pfam" id="PF13855">
    <property type="entry name" value="LRR_8"/>
    <property type="match status" value="2"/>
</dbReference>
<evidence type="ECO:0000256" key="2">
    <source>
        <dbReference type="ARBA" id="ARBA00022729"/>
    </source>
</evidence>
<accession>A0A671FN51</accession>
<dbReference type="Gene3D" id="3.80.10.10">
    <property type="entry name" value="Ribonuclease Inhibitor"/>
    <property type="match status" value="1"/>
</dbReference>
<keyword evidence="10" id="KW-1185">Reference proteome</keyword>
<dbReference type="GO" id="GO:0007597">
    <property type="term" value="P:blood coagulation, intrinsic pathway"/>
    <property type="evidence" value="ECO:0007669"/>
    <property type="project" value="Ensembl"/>
</dbReference>
<dbReference type="InterPro" id="IPR032675">
    <property type="entry name" value="LRR_dom_sf"/>
</dbReference>
<dbReference type="GO" id="GO:0051209">
    <property type="term" value="P:release of sequestered calcium ion into cytosol"/>
    <property type="evidence" value="ECO:0007669"/>
    <property type="project" value="Ensembl"/>
</dbReference>
<dbReference type="Proteomes" id="UP000472240">
    <property type="component" value="Chromosome 21"/>
</dbReference>
<evidence type="ECO:0000256" key="3">
    <source>
        <dbReference type="ARBA" id="ARBA00022737"/>
    </source>
</evidence>
<dbReference type="InterPro" id="IPR050541">
    <property type="entry name" value="LRR_TM_domain-containing"/>
</dbReference>
<keyword evidence="1" id="KW-0433">Leucine-rich repeat</keyword>
<feature type="signal peptide" evidence="6">
    <location>
        <begin position="1"/>
        <end position="16"/>
    </location>
</feature>
<name>A0A671FN51_RHIFE</name>